<feature type="binding site" evidence="2">
    <location>
        <position position="408"/>
    </location>
    <ligand>
        <name>substrate</name>
    </ligand>
</feature>
<keyword evidence="1 2" id="KW-0808">Transferase</keyword>
<comment type="similarity">
    <text evidence="2">Belongs to the UPP synthase family.</text>
</comment>
<dbReference type="RefSeq" id="WP_156206194.1">
    <property type="nucleotide sequence ID" value="NZ_WHPN01000271.1"/>
</dbReference>
<feature type="binding site" evidence="2">
    <location>
        <begin position="404"/>
        <end position="406"/>
    </location>
    <ligand>
        <name>substrate</name>
    </ligand>
</feature>
<comment type="cofactor">
    <cofactor evidence="2">
        <name>Mg(2+)</name>
        <dbReference type="ChEBI" id="CHEBI:18420"/>
    </cofactor>
    <text evidence="2">Binds 2 magnesium ions per subunit.</text>
</comment>
<feature type="region of interest" description="Disordered" evidence="3">
    <location>
        <begin position="107"/>
        <end position="126"/>
    </location>
</feature>
<feature type="active site" description="Proton acceptor" evidence="2">
    <location>
        <position position="407"/>
    </location>
</feature>
<dbReference type="InterPro" id="IPR002060">
    <property type="entry name" value="Squ/phyt_synthse"/>
</dbReference>
<feature type="binding site" evidence="2">
    <location>
        <position position="363"/>
    </location>
    <ligand>
        <name>substrate</name>
    </ligand>
</feature>
<feature type="binding site" evidence="2">
    <location>
        <position position="410"/>
    </location>
    <ligand>
        <name>substrate</name>
    </ligand>
</feature>
<dbReference type="SUPFAM" id="SSF64005">
    <property type="entry name" value="Undecaprenyl diphosphate synthase"/>
    <property type="match status" value="1"/>
</dbReference>
<evidence type="ECO:0000256" key="1">
    <source>
        <dbReference type="ARBA" id="ARBA00022679"/>
    </source>
</evidence>
<evidence type="ECO:0000313" key="5">
    <source>
        <dbReference type="Proteomes" id="UP000621266"/>
    </source>
</evidence>
<dbReference type="InterPro" id="IPR036424">
    <property type="entry name" value="UPP_synth-like_sf"/>
</dbReference>
<feature type="binding site" evidence="2">
    <location>
        <position position="371"/>
    </location>
    <ligand>
        <name>substrate</name>
    </ligand>
</feature>
<dbReference type="PANTHER" id="PTHR10291">
    <property type="entry name" value="DEHYDRODOLICHYL DIPHOSPHATE SYNTHASE FAMILY MEMBER"/>
    <property type="match status" value="1"/>
</dbReference>
<keyword evidence="5" id="KW-1185">Reference proteome</keyword>
<dbReference type="CDD" id="cd00475">
    <property type="entry name" value="Cis_IPPS"/>
    <property type="match status" value="1"/>
</dbReference>
<feature type="binding site" evidence="2">
    <location>
        <position position="529"/>
    </location>
    <ligand>
        <name>substrate</name>
    </ligand>
</feature>
<comment type="function">
    <text evidence="2">Catalyzes the condensation of isopentenyl diphosphate (IPP) with allylic pyrophosphates generating different type of terpenoids.</text>
</comment>
<proteinExistence type="inferred from homology"/>
<gene>
    <name evidence="4" type="primary">uppS</name>
    <name evidence="4" type="ORF">GCU69_13730</name>
</gene>
<feature type="binding site" evidence="2">
    <location>
        <position position="358"/>
    </location>
    <ligand>
        <name>Mg(2+)</name>
        <dbReference type="ChEBI" id="CHEBI:18420"/>
    </ligand>
</feature>
<sequence>MRAVLSRAAIDDPALRAAYLACGRAVRAADPADYALMRLMPPEVRPACWALRAATGSHVAAPTLAAPAGASPGGDSPGGRAGTGTDPATDPVRTALADCVRRWNLNPQELHPPPDSADGHGHGPATWQQWRTCARQRRRLLWLEQVLLVLSRHGVPVYGWLLRQENFESGLHLTDALAYLSDDITRGRLTLPAEVLDAFPTAAPALLERRWTPAVHALVAHLAGQARRWLRRPPLAHPGLAVLLRTTTRLCLARLDAVEAAGPALLHHTPRPALPVRLRIVTPAQALAVAAWRIAPLTAPPAVRGPRPSAAAALIPAQARHDRTGVPAPRPPLPHHTGVRPPRLPAGRMPRHVAVIMDGNGRWATRRGLPRSEGHRVGAQKALRDVVHGALEIGLPHLTVYAFSTENWKRDLQEIAFLLHTIREDLNGEAGAKEWASYGVRLRWAGDSEGLPTDVVEDLARGERATRHCTRLTLTTCVNYGGRAELTRAAARLARAARDGDIDADRIGTGEFTRHLSLPDLPDVDLLWRTGGEQRTSNFLPWHATYAELHFTDTHWPDVDRRDLWRAVTEYGRRQRRYGAVVSNAQPS</sequence>
<keyword evidence="2" id="KW-0479">Metal-binding</keyword>
<feature type="region of interest" description="Disordered" evidence="3">
    <location>
        <begin position="322"/>
        <end position="347"/>
    </location>
</feature>
<feature type="binding site" evidence="2">
    <location>
        <position position="375"/>
    </location>
    <ligand>
        <name>substrate</name>
    </ligand>
</feature>
<dbReference type="EMBL" id="WHPN01000271">
    <property type="protein sequence ID" value="KAF4408492.1"/>
    <property type="molecule type" value="Genomic_DNA"/>
</dbReference>
<feature type="region of interest" description="Disordered" evidence="3">
    <location>
        <begin position="64"/>
        <end position="91"/>
    </location>
</feature>
<dbReference type="Proteomes" id="UP000621266">
    <property type="component" value="Unassembled WGS sequence"/>
</dbReference>
<dbReference type="Pfam" id="PF01255">
    <property type="entry name" value="Prenyltransf"/>
    <property type="match status" value="1"/>
</dbReference>
<dbReference type="EC" id="2.5.1.-" evidence="2"/>
<dbReference type="GO" id="GO:0008834">
    <property type="term" value="F:ditrans,polycis-undecaprenyl-diphosphate synthase [(2E,6E)-farnesyl-diphosphate specific] activity"/>
    <property type="evidence" value="ECO:0007669"/>
    <property type="project" value="UniProtKB-EC"/>
</dbReference>
<dbReference type="Gene3D" id="3.40.1180.10">
    <property type="entry name" value="Decaprenyl diphosphate synthase-like"/>
    <property type="match status" value="1"/>
</dbReference>
<feature type="binding site" evidence="2">
    <location>
        <position position="548"/>
    </location>
    <ligand>
        <name>Mg(2+)</name>
        <dbReference type="ChEBI" id="CHEBI:18420"/>
    </ligand>
</feature>
<feature type="binding site" evidence="2">
    <location>
        <begin position="535"/>
        <end position="537"/>
    </location>
    <ligand>
        <name>substrate</name>
    </ligand>
</feature>
<dbReference type="Pfam" id="PF00494">
    <property type="entry name" value="SQS_PSY"/>
    <property type="match status" value="1"/>
</dbReference>
<evidence type="ECO:0000256" key="3">
    <source>
        <dbReference type="SAM" id="MobiDB-lite"/>
    </source>
</evidence>
<dbReference type="InterPro" id="IPR008949">
    <property type="entry name" value="Isoprenoid_synthase_dom_sf"/>
</dbReference>
<dbReference type="PANTHER" id="PTHR10291:SF0">
    <property type="entry name" value="DEHYDRODOLICHYL DIPHOSPHATE SYNTHASE 2"/>
    <property type="match status" value="1"/>
</dbReference>
<dbReference type="SUPFAM" id="SSF48576">
    <property type="entry name" value="Terpenoid synthases"/>
    <property type="match status" value="1"/>
</dbReference>
<feature type="active site" evidence="2">
    <location>
        <position position="358"/>
    </location>
</feature>
<evidence type="ECO:0000256" key="2">
    <source>
        <dbReference type="HAMAP-Rule" id="MF_01139"/>
    </source>
</evidence>
<dbReference type="InterPro" id="IPR001441">
    <property type="entry name" value="UPP_synth-like"/>
</dbReference>
<reference evidence="4 5" key="1">
    <citation type="submission" date="2019-10" db="EMBL/GenBank/DDBJ databases">
        <title>Streptomyces tenebrisbrunneis sp.nov., an endogenous actinomycete isolated from of Lycium ruthenicum.</title>
        <authorList>
            <person name="Ma L."/>
        </authorList>
    </citation>
    <scope>NUCLEOTIDE SEQUENCE [LARGE SCALE GENOMIC DNA]</scope>
    <source>
        <strain evidence="4 5">TRM 66187</strain>
    </source>
</reference>
<dbReference type="HAMAP" id="MF_01139">
    <property type="entry name" value="ISPT"/>
    <property type="match status" value="1"/>
</dbReference>
<comment type="subunit">
    <text evidence="2">Homodimer.</text>
</comment>
<organism evidence="4 5">
    <name type="scientific">Streptomyces lycii</name>
    <dbReference type="NCBI Taxonomy" id="2654337"/>
    <lineage>
        <taxon>Bacteria</taxon>
        <taxon>Bacillati</taxon>
        <taxon>Actinomycetota</taxon>
        <taxon>Actinomycetes</taxon>
        <taxon>Kitasatosporales</taxon>
        <taxon>Streptomycetaceae</taxon>
        <taxon>Streptomyces</taxon>
    </lineage>
</organism>
<name>A0ABQ7FHV1_9ACTN</name>
<accession>A0ABQ7FHV1</accession>
<dbReference type="Gene3D" id="1.10.600.10">
    <property type="entry name" value="Farnesyl Diphosphate Synthase"/>
    <property type="match status" value="1"/>
</dbReference>
<comment type="caution">
    <text evidence="4">The sequence shown here is derived from an EMBL/GenBank/DDBJ whole genome shotgun (WGS) entry which is preliminary data.</text>
</comment>
<protein>
    <recommendedName>
        <fullName evidence="2">Isoprenyl transferase</fullName>
        <ecNumber evidence="2">2.5.1.-</ecNumber>
    </recommendedName>
</protein>
<feature type="binding site" evidence="2">
    <location>
        <begin position="359"/>
        <end position="362"/>
    </location>
    <ligand>
        <name>substrate</name>
    </ligand>
</feature>
<feature type="compositionally biased region" description="Gly residues" evidence="3">
    <location>
        <begin position="71"/>
        <end position="82"/>
    </location>
</feature>
<dbReference type="NCBIfam" id="TIGR00055">
    <property type="entry name" value="uppS"/>
    <property type="match status" value="1"/>
</dbReference>
<evidence type="ECO:0000313" key="4">
    <source>
        <dbReference type="EMBL" id="KAF4408492.1"/>
    </source>
</evidence>
<keyword evidence="2" id="KW-0460">Magnesium</keyword>